<protein>
    <recommendedName>
        <fullName evidence="15">Enoyl-CoA delta isomerase 1, mitochondrial</fullName>
    </recommendedName>
    <alternativeName>
        <fullName evidence="16">3,2-trans-enoyl-CoA isomerase</fullName>
    </alternativeName>
</protein>
<evidence type="ECO:0000256" key="6">
    <source>
        <dbReference type="ARBA" id="ARBA00022990"/>
    </source>
</evidence>
<evidence type="ECO:0000256" key="8">
    <source>
        <dbReference type="ARBA" id="ARBA00023128"/>
    </source>
</evidence>
<dbReference type="InterPro" id="IPR001753">
    <property type="entry name" value="Enoyl-CoA_hydra/iso"/>
</dbReference>
<dbReference type="GO" id="GO:0004165">
    <property type="term" value="F:delta(3)-delta(2)-enoyl-CoA isomerase activity"/>
    <property type="evidence" value="ECO:0007669"/>
    <property type="project" value="UniProtKB-EC"/>
</dbReference>
<dbReference type="AlphaFoldDB" id="A0A0K8UH53"/>
<dbReference type="EMBL" id="GDHF01026302">
    <property type="protein sequence ID" value="JAI26012.1"/>
    <property type="molecule type" value="Transcribed_RNA"/>
</dbReference>
<dbReference type="GO" id="GO:0005759">
    <property type="term" value="C:mitochondrial matrix"/>
    <property type="evidence" value="ECO:0007669"/>
    <property type="project" value="UniProtKB-SubCell"/>
</dbReference>
<dbReference type="InterPro" id="IPR029045">
    <property type="entry name" value="ClpP/crotonase-like_dom_sf"/>
</dbReference>
<evidence type="ECO:0000256" key="4">
    <source>
        <dbReference type="ARBA" id="ARBA00022832"/>
    </source>
</evidence>
<dbReference type="Gene3D" id="6.10.250.170">
    <property type="match status" value="1"/>
</dbReference>
<comment type="subunit">
    <text evidence="3">Homotrimer.</text>
</comment>
<evidence type="ECO:0000313" key="18">
    <source>
        <dbReference type="EMBL" id="JAI35996.1"/>
    </source>
</evidence>
<evidence type="ECO:0000256" key="7">
    <source>
        <dbReference type="ARBA" id="ARBA00023098"/>
    </source>
</evidence>
<keyword evidence="8" id="KW-0496">Mitochondrion</keyword>
<organism evidence="17">
    <name type="scientific">Bactrocera latifrons</name>
    <name type="common">Malaysian fruit fly</name>
    <name type="synonym">Chaetodacus latifrons</name>
    <dbReference type="NCBI Taxonomy" id="174628"/>
    <lineage>
        <taxon>Eukaryota</taxon>
        <taxon>Metazoa</taxon>
        <taxon>Ecdysozoa</taxon>
        <taxon>Arthropoda</taxon>
        <taxon>Hexapoda</taxon>
        <taxon>Insecta</taxon>
        <taxon>Pterygota</taxon>
        <taxon>Neoptera</taxon>
        <taxon>Endopterygota</taxon>
        <taxon>Diptera</taxon>
        <taxon>Brachycera</taxon>
        <taxon>Muscomorpha</taxon>
        <taxon>Tephritoidea</taxon>
        <taxon>Tephritidae</taxon>
        <taxon>Bactrocera</taxon>
        <taxon>Bactrocera</taxon>
    </lineage>
</organism>
<evidence type="ECO:0000256" key="16">
    <source>
        <dbReference type="ARBA" id="ARBA00083575"/>
    </source>
</evidence>
<name>A0A0K8UH53_BACLA</name>
<evidence type="ECO:0000256" key="11">
    <source>
        <dbReference type="ARBA" id="ARBA00051293"/>
    </source>
</evidence>
<evidence type="ECO:0000313" key="17">
    <source>
        <dbReference type="EMBL" id="JAI26012.1"/>
    </source>
</evidence>
<evidence type="ECO:0000256" key="13">
    <source>
        <dbReference type="ARBA" id="ARBA00052542"/>
    </source>
</evidence>
<dbReference type="OrthoDB" id="1696280at2759"/>
<keyword evidence="5" id="KW-0809">Transit peptide</keyword>
<reference evidence="17" key="1">
    <citation type="submission" date="2015-06" db="EMBL/GenBank/DDBJ databases">
        <authorList>
            <person name="Hoefler B.C."/>
            <person name="Straight P.D."/>
        </authorList>
    </citation>
    <scope>NUCLEOTIDE SEQUENCE</scope>
</reference>
<dbReference type="Gene3D" id="3.90.226.10">
    <property type="entry name" value="2-enoyl-CoA Hydratase, Chain A, domain 1"/>
    <property type="match status" value="1"/>
</dbReference>
<evidence type="ECO:0000256" key="14">
    <source>
        <dbReference type="ARBA" id="ARBA00056147"/>
    </source>
</evidence>
<keyword evidence="6" id="KW-0007">Acetylation</keyword>
<accession>A0A0K8UH53</accession>
<evidence type="ECO:0000256" key="10">
    <source>
        <dbReference type="ARBA" id="ARBA00050938"/>
    </source>
</evidence>
<evidence type="ECO:0000256" key="15">
    <source>
        <dbReference type="ARBA" id="ARBA00068317"/>
    </source>
</evidence>
<dbReference type="SUPFAM" id="SSF52096">
    <property type="entry name" value="ClpP/crotonase"/>
    <property type="match status" value="1"/>
</dbReference>
<evidence type="ECO:0000256" key="1">
    <source>
        <dbReference type="ARBA" id="ARBA00004305"/>
    </source>
</evidence>
<comment type="catalytic activity">
    <reaction evidence="11">
        <text>(2E)-tetradecenoyl-CoA = (3Z)-tetradecenoyl-CoA</text>
        <dbReference type="Rhea" id="RHEA:29847"/>
        <dbReference type="ChEBI" id="CHEBI:61405"/>
        <dbReference type="ChEBI" id="CHEBI:61968"/>
    </reaction>
    <physiologicalReaction direction="right-to-left" evidence="11">
        <dbReference type="Rhea" id="RHEA:29849"/>
    </physiologicalReaction>
</comment>
<comment type="catalytic activity">
    <reaction evidence="12">
        <text>(3Z)-dodecenoyl-CoA = (2E)-dodecenoyl-CoA</text>
        <dbReference type="Rhea" id="RHEA:23716"/>
        <dbReference type="ChEBI" id="CHEBI:57330"/>
        <dbReference type="ChEBI" id="CHEBI:58543"/>
        <dbReference type="EC" id="5.3.3.8"/>
    </reaction>
    <physiologicalReaction direction="left-to-right" evidence="12">
        <dbReference type="Rhea" id="RHEA:23717"/>
    </physiologicalReaction>
</comment>
<evidence type="ECO:0000256" key="12">
    <source>
        <dbReference type="ARBA" id="ARBA00052376"/>
    </source>
</evidence>
<comment type="catalytic activity">
    <reaction evidence="10">
        <text>(3Z)-decenoyl-CoA = (2E)-decenoyl-CoA</text>
        <dbReference type="Rhea" id="RHEA:77195"/>
        <dbReference type="ChEBI" id="CHEBI:61406"/>
        <dbReference type="ChEBI" id="CHEBI:195601"/>
    </reaction>
    <physiologicalReaction direction="left-to-right" evidence="10">
        <dbReference type="Rhea" id="RHEA:77196"/>
    </physiologicalReaction>
</comment>
<gene>
    <name evidence="17" type="primary">Eci1_1</name>
    <name evidence="18" type="synonym">Eci1_0</name>
    <name evidence="18" type="ORF">c0_g1_i1</name>
    <name evidence="17" type="ORF">c0_g1_i2</name>
</gene>
<dbReference type="FunFam" id="3.90.226.10:FF:000034">
    <property type="entry name" value="Enoyl-CoA delta isomerase 1"/>
    <property type="match status" value="1"/>
</dbReference>
<evidence type="ECO:0000256" key="2">
    <source>
        <dbReference type="ARBA" id="ARBA00005005"/>
    </source>
</evidence>
<proteinExistence type="predicted"/>
<dbReference type="PANTHER" id="PTHR11941:SF45">
    <property type="entry name" value="ENOYL-COA DELTA ISOMERASE 1, MITOCHONDRIAL"/>
    <property type="match status" value="1"/>
</dbReference>
<evidence type="ECO:0000256" key="5">
    <source>
        <dbReference type="ARBA" id="ARBA00022946"/>
    </source>
</evidence>
<comment type="subcellular location">
    <subcellularLocation>
        <location evidence="1">Mitochondrion matrix</location>
    </subcellularLocation>
</comment>
<evidence type="ECO:0000256" key="9">
    <source>
        <dbReference type="ARBA" id="ARBA00023235"/>
    </source>
</evidence>
<dbReference type="CDD" id="cd06558">
    <property type="entry name" value="crotonase-like"/>
    <property type="match status" value="1"/>
</dbReference>
<sequence>MAARFMNLPKHGVCSLMRTSALARHYASSSGKATPLQFTTLSVDDKTGIATLTLNRPPANALNTAFMGEIARSIKELEQSKCRGLILTSSSERIFCAGLDLKECYQAETSHLQGIWVALQNLWQTLYSTPLITVALINGHTVAGGGMLALSSEYRIMLPNFKIGINETMVGLAVPMWLIDTYLNVISNRRIAEWDLTASRIYNSEGALKAGLVDELATSKERGLERAVAFISSYPKHSLVARAITKRQFRENDLKNFEDNRQHDLEIFLSNIQKPNVQSYLGEYLESLKKKAS</sequence>
<dbReference type="GO" id="GO:0006635">
    <property type="term" value="P:fatty acid beta-oxidation"/>
    <property type="evidence" value="ECO:0007669"/>
    <property type="project" value="TreeGrafter"/>
</dbReference>
<comment type="pathway">
    <text evidence="2">Lipid metabolism; fatty acid beta-oxidation.</text>
</comment>
<keyword evidence="9 17" id="KW-0413">Isomerase</keyword>
<keyword evidence="4" id="KW-0276">Fatty acid metabolism</keyword>
<dbReference type="EMBL" id="GDHF01016318">
    <property type="protein sequence ID" value="JAI35996.1"/>
    <property type="molecule type" value="Transcribed_RNA"/>
</dbReference>
<dbReference type="Pfam" id="PF00378">
    <property type="entry name" value="ECH_1"/>
    <property type="match status" value="1"/>
</dbReference>
<dbReference type="PANTHER" id="PTHR11941">
    <property type="entry name" value="ENOYL-COA HYDRATASE-RELATED"/>
    <property type="match status" value="1"/>
</dbReference>
<comment type="function">
    <text evidence="14">Key enzyme of fatty acid beta-oxidation. Able to isomerize both 3-cis (3Z) and 3-trans (3E) double bonds into the 2-trans (2E) form in a range of enoyl-CoA species, with a preference for (3Z)-enoyl-CoAs over (3E)-enoyl-CoAs. The catalytic efficiency of this enzyme is not affected by the fatty acyl chain length.</text>
</comment>
<comment type="catalytic activity">
    <reaction evidence="13">
        <text>(3Z)-octenoyl-CoA = (2E)-octenoyl-CoA</text>
        <dbReference type="Rhea" id="RHEA:46044"/>
        <dbReference type="ChEBI" id="CHEBI:62242"/>
        <dbReference type="ChEBI" id="CHEBI:85640"/>
    </reaction>
    <physiologicalReaction direction="left-to-right" evidence="13">
        <dbReference type="Rhea" id="RHEA:46045"/>
    </physiologicalReaction>
</comment>
<keyword evidence="7" id="KW-0443">Lipid metabolism</keyword>
<evidence type="ECO:0000256" key="3">
    <source>
        <dbReference type="ARBA" id="ARBA00011233"/>
    </source>
</evidence>